<dbReference type="RefSeq" id="WP_075898811.1">
    <property type="nucleotide sequence ID" value="NZ_MKZS01000001.1"/>
</dbReference>
<dbReference type="GO" id="GO:0004197">
    <property type="term" value="F:cysteine-type endopeptidase activity"/>
    <property type="evidence" value="ECO:0007669"/>
    <property type="project" value="InterPro"/>
</dbReference>
<dbReference type="AlphaFoldDB" id="A0A1U7N0G3"/>
<keyword evidence="3" id="KW-1185">Reference proteome</keyword>
<reference evidence="2 3" key="1">
    <citation type="submission" date="2016-10" db="EMBL/GenBank/DDBJ databases">
        <title>Comparative genomics uncovers the prolific and rare metabolic potential of the cyanobacterial genus Moorea.</title>
        <authorList>
            <person name="Leao T."/>
            <person name="Castelao G."/>
            <person name="Korobeynikov A."/>
            <person name="Monroe E.A."/>
            <person name="Podell S."/>
            <person name="Glukhov E."/>
            <person name="Allen E."/>
            <person name="Gerwick W.H."/>
            <person name="Gerwick L."/>
        </authorList>
    </citation>
    <scope>NUCLEOTIDE SEQUENCE [LARGE SCALE GENOMIC DNA]</scope>
    <source>
        <strain evidence="2 3">PNG5-198</strain>
    </source>
</reference>
<dbReference type="Pfam" id="PF00656">
    <property type="entry name" value="Peptidase_C14"/>
    <property type="match status" value="1"/>
</dbReference>
<name>A0A1U7N0G3_9CYAN</name>
<proteinExistence type="predicted"/>
<feature type="domain" description="Peptidase C14 caspase" evidence="1">
    <location>
        <begin position="4"/>
        <end position="104"/>
    </location>
</feature>
<sequence length="120" mass="13396">MFSRNLAFIIGIDNYTNGISALNTAVNDAKQLAEVLRTKHDYEVWEYLDEVATLSNFHKFLFHTLPEQVTENDRLVFYFAGHGVALNGDDGPAGYLIPQDAILGDTNGTLAKFKPKYSPN</sequence>
<dbReference type="EMBL" id="MKZS01000001">
    <property type="protein sequence ID" value="OLT59437.1"/>
    <property type="molecule type" value="Genomic_DNA"/>
</dbReference>
<protein>
    <recommendedName>
        <fullName evidence="1">Peptidase C14 caspase domain-containing protein</fullName>
    </recommendedName>
</protein>
<comment type="caution">
    <text evidence="2">The sequence shown here is derived from an EMBL/GenBank/DDBJ whole genome shotgun (WGS) entry which is preliminary data.</text>
</comment>
<evidence type="ECO:0000313" key="3">
    <source>
        <dbReference type="Proteomes" id="UP000186657"/>
    </source>
</evidence>
<dbReference type="Proteomes" id="UP000186657">
    <property type="component" value="Unassembled WGS sequence"/>
</dbReference>
<evidence type="ECO:0000259" key="1">
    <source>
        <dbReference type="Pfam" id="PF00656"/>
    </source>
</evidence>
<dbReference type="Gene3D" id="3.40.50.1460">
    <property type="match status" value="1"/>
</dbReference>
<dbReference type="GO" id="GO:0006508">
    <property type="term" value="P:proteolysis"/>
    <property type="evidence" value="ECO:0007669"/>
    <property type="project" value="InterPro"/>
</dbReference>
<gene>
    <name evidence="2" type="ORF">BJP37_10675</name>
</gene>
<dbReference type="SUPFAM" id="SSF52129">
    <property type="entry name" value="Caspase-like"/>
    <property type="match status" value="1"/>
</dbReference>
<dbReference type="InterPro" id="IPR011600">
    <property type="entry name" value="Pept_C14_caspase"/>
</dbReference>
<organism evidence="2 3">
    <name type="scientific">Moorena bouillonii PNG</name>
    <dbReference type="NCBI Taxonomy" id="568701"/>
    <lineage>
        <taxon>Bacteria</taxon>
        <taxon>Bacillati</taxon>
        <taxon>Cyanobacteriota</taxon>
        <taxon>Cyanophyceae</taxon>
        <taxon>Coleofasciculales</taxon>
        <taxon>Coleofasciculaceae</taxon>
        <taxon>Moorena</taxon>
    </lineage>
</organism>
<dbReference type="InterPro" id="IPR029030">
    <property type="entry name" value="Caspase-like_dom_sf"/>
</dbReference>
<accession>A0A1U7N0G3</accession>
<evidence type="ECO:0000313" key="2">
    <source>
        <dbReference type="EMBL" id="OLT59437.1"/>
    </source>
</evidence>